<proteinExistence type="predicted"/>
<dbReference type="Proteomes" id="UP000008725">
    <property type="component" value="Segment"/>
</dbReference>
<sequence>MNWKITKMKNNFEDLDLDLTDVEVQDETPSSEGEFERTERMFKKSLEIIQKAMENVVQEILITLEDGEEHIVYVTSLHLDESGQVSLEFSTLDESRKADLAPHVEKCIKIQIQQAHADIMRKKKRFKLF</sequence>
<reference evidence="1 2" key="1">
    <citation type="journal article" date="2010" name="Virol. J.">
        <title>Genomes of the T4-related bacteriophages as windows on microbial genome evolution.</title>
        <authorList>
            <person name="Petrov V.M."/>
            <person name="Ratnayaka S."/>
            <person name="Nolan J.M."/>
            <person name="Miller E.S."/>
            <person name="Karam J.D."/>
        </authorList>
    </citation>
    <scope>NUCLEOTIDE SEQUENCE [LARGE SCALE GENOMIC DNA]</scope>
</reference>
<name>E5DI48_9CAUD</name>
<dbReference type="OrthoDB" id="20005at10239"/>
<keyword evidence="2" id="KW-1185">Reference proteome</keyword>
<dbReference type="RefSeq" id="YP_004009895.1">
    <property type="nucleotide sequence ID" value="NC_014662.1"/>
</dbReference>
<protein>
    <submittedName>
        <fullName evidence="1">Gp40 head vertex assembly chaperone</fullName>
    </submittedName>
</protein>
<dbReference type="GeneID" id="9926183"/>
<gene>
    <name evidence="1" type="primary">40</name>
    <name evidence="1" type="ORF">CC31p037</name>
</gene>
<dbReference type="EMBL" id="GU323318">
    <property type="protein sequence ID" value="ADB81533.1"/>
    <property type="molecule type" value="Genomic_DNA"/>
</dbReference>
<organism evidence="1 2">
    <name type="scientific">Enterobacter phage CC31</name>
    <dbReference type="NCBI Taxonomy" id="709484"/>
    <lineage>
        <taxon>Viruses</taxon>
        <taxon>Duplodnaviria</taxon>
        <taxon>Heunggongvirae</taxon>
        <taxon>Uroviricota</taxon>
        <taxon>Caudoviricetes</taxon>
        <taxon>Pantevenvirales</taxon>
        <taxon>Straboviridae</taxon>
        <taxon>Tevenvirinae</taxon>
        <taxon>Karamvirus</taxon>
        <taxon>Karamvirus cc31</taxon>
    </lineage>
</organism>
<dbReference type="InterPro" id="IPR021049">
    <property type="entry name" value="Phage_T4_Gp40"/>
</dbReference>
<accession>E5DI48</accession>
<evidence type="ECO:0000313" key="1">
    <source>
        <dbReference type="EMBL" id="ADB81533.1"/>
    </source>
</evidence>
<evidence type="ECO:0000313" key="2">
    <source>
        <dbReference type="Proteomes" id="UP000008725"/>
    </source>
</evidence>
<dbReference type="Pfam" id="PF11113">
    <property type="entry name" value="Phage_head_chap"/>
    <property type="match status" value="1"/>
</dbReference>
<dbReference type="KEGG" id="vg:9926183"/>